<comment type="caution">
    <text evidence="2">The sequence shown here is derived from an EMBL/GenBank/DDBJ whole genome shotgun (WGS) entry which is preliminary data.</text>
</comment>
<evidence type="ECO:0000256" key="1">
    <source>
        <dbReference type="SAM" id="MobiDB-lite"/>
    </source>
</evidence>
<evidence type="ECO:0000313" key="3">
    <source>
        <dbReference type="Proteomes" id="UP001276659"/>
    </source>
</evidence>
<gene>
    <name evidence="2" type="ORF">OEA41_003801</name>
</gene>
<sequence>MADESWPAKGKSKRLAENLGVDDRDEASKSRASGLIRASDCSPPPPSPPKRRSDRETSVRPNERFNIYKAILRHPNHFFQFAIRLPSATVVDLYAIDKEFHYRFNNYSTSIVSDYAYYPAPHAAFIFSWIIFPELCISDPLLKSMDGRSLLARDIPSLRWTKMVIYRDRVTRGILTCLGLEGHRFHRGTHVTLMKFWLLMEMQITAMREAFLRDDKVWTDMDIVFFHLFLVKLDMRLPDPILGNGMCELSHMLLTQKSLSLLYKVVAMVQALQDINEIYECEQPEEPESME</sequence>
<name>A0AAE0DIR4_9LECA</name>
<protein>
    <submittedName>
        <fullName evidence="2">Uncharacterized protein</fullName>
    </submittedName>
</protein>
<evidence type="ECO:0000313" key="2">
    <source>
        <dbReference type="EMBL" id="KAK3171717.1"/>
    </source>
</evidence>
<keyword evidence="3" id="KW-1185">Reference proteome</keyword>
<organism evidence="2 3">
    <name type="scientific">Lepraria neglecta</name>
    <dbReference type="NCBI Taxonomy" id="209136"/>
    <lineage>
        <taxon>Eukaryota</taxon>
        <taxon>Fungi</taxon>
        <taxon>Dikarya</taxon>
        <taxon>Ascomycota</taxon>
        <taxon>Pezizomycotina</taxon>
        <taxon>Lecanoromycetes</taxon>
        <taxon>OSLEUM clade</taxon>
        <taxon>Lecanoromycetidae</taxon>
        <taxon>Lecanorales</taxon>
        <taxon>Lecanorineae</taxon>
        <taxon>Stereocaulaceae</taxon>
        <taxon>Lepraria</taxon>
    </lineage>
</organism>
<dbReference type="Proteomes" id="UP001276659">
    <property type="component" value="Unassembled WGS sequence"/>
</dbReference>
<proteinExistence type="predicted"/>
<reference evidence="2" key="1">
    <citation type="submission" date="2022-11" db="EMBL/GenBank/DDBJ databases">
        <title>Chromosomal genome sequence assembly and mating type (MAT) locus characterization of the leprose asexual lichenized fungus Lepraria neglecta (Nyl.) Erichsen.</title>
        <authorList>
            <person name="Allen J.L."/>
            <person name="Pfeffer B."/>
        </authorList>
    </citation>
    <scope>NUCLEOTIDE SEQUENCE</scope>
    <source>
        <strain evidence="2">Allen 5258</strain>
    </source>
</reference>
<dbReference type="AlphaFoldDB" id="A0AAE0DIR4"/>
<feature type="region of interest" description="Disordered" evidence="1">
    <location>
        <begin position="1"/>
        <end position="59"/>
    </location>
</feature>
<dbReference type="EMBL" id="JASNWA010000008">
    <property type="protein sequence ID" value="KAK3171717.1"/>
    <property type="molecule type" value="Genomic_DNA"/>
</dbReference>
<accession>A0AAE0DIR4</accession>